<dbReference type="GO" id="GO:0016052">
    <property type="term" value="P:carbohydrate catabolic process"/>
    <property type="evidence" value="ECO:0007669"/>
    <property type="project" value="InterPro"/>
</dbReference>
<gene>
    <name evidence="2" type="ORF">LCGC14_1414120</name>
</gene>
<reference evidence="2" key="1">
    <citation type="journal article" date="2015" name="Nature">
        <title>Complex archaea that bridge the gap between prokaryotes and eukaryotes.</title>
        <authorList>
            <person name="Spang A."/>
            <person name="Saw J.H."/>
            <person name="Jorgensen S.L."/>
            <person name="Zaremba-Niedzwiedzka K."/>
            <person name="Martijn J."/>
            <person name="Lind A.E."/>
            <person name="van Eijk R."/>
            <person name="Schleper C."/>
            <person name="Guy L."/>
            <person name="Ettema T.J."/>
        </authorList>
    </citation>
    <scope>NUCLEOTIDE SEQUENCE</scope>
</reference>
<proteinExistence type="predicted"/>
<dbReference type="EMBL" id="LAZR01009365">
    <property type="protein sequence ID" value="KKM73076.1"/>
    <property type="molecule type" value="Genomic_DNA"/>
</dbReference>
<accession>A0A0F9KEF8</accession>
<protein>
    <recommendedName>
        <fullName evidence="1">Carbohydrate-binding domain-containing protein</fullName>
    </recommendedName>
</protein>
<sequence length="262" mass="30049">MYKDRIRTKTFVAAVLANMLFIYAFSQSLDDKSANGSPSKLAEGFQEPLLVKWCSDFNITGKGDNAEWDKTEWSALTKLDPEGSEYKSKFKVLASENGIYVLFQGEDDKITTSDYKDMDKIWKGDVFEVFFQTDTQETKYFEYEVNQFEKQLLLTISNSKNGVSWIPFNGYDRNTYGTINKVEVLGGPQELDGKITSWSAEVFISYRSLGLLSFVPPKSGTLWSANFYRIDYDTGTEVKWSWSPTIEQSFHDLDKFGTIKFE</sequence>
<dbReference type="Pfam" id="PF16011">
    <property type="entry name" value="CBM9_2"/>
    <property type="match status" value="1"/>
</dbReference>
<evidence type="ECO:0000259" key="1">
    <source>
        <dbReference type="Pfam" id="PF16011"/>
    </source>
</evidence>
<dbReference type="AlphaFoldDB" id="A0A0F9KEF8"/>
<organism evidence="2">
    <name type="scientific">marine sediment metagenome</name>
    <dbReference type="NCBI Taxonomy" id="412755"/>
    <lineage>
        <taxon>unclassified sequences</taxon>
        <taxon>metagenomes</taxon>
        <taxon>ecological metagenomes</taxon>
    </lineage>
</organism>
<evidence type="ECO:0000313" key="2">
    <source>
        <dbReference type="EMBL" id="KKM73076.1"/>
    </source>
</evidence>
<dbReference type="Gene3D" id="2.60.40.1190">
    <property type="match status" value="1"/>
</dbReference>
<name>A0A0F9KEF8_9ZZZZ</name>
<dbReference type="CDD" id="cd09620">
    <property type="entry name" value="CBM9_like_3"/>
    <property type="match status" value="1"/>
</dbReference>
<feature type="domain" description="Carbohydrate-binding" evidence="1">
    <location>
        <begin position="70"/>
        <end position="261"/>
    </location>
</feature>
<dbReference type="GO" id="GO:0030246">
    <property type="term" value="F:carbohydrate binding"/>
    <property type="evidence" value="ECO:0007669"/>
    <property type="project" value="InterPro"/>
</dbReference>
<dbReference type="InterPro" id="IPR010502">
    <property type="entry name" value="Carb-bd_dom_fam9"/>
</dbReference>
<comment type="caution">
    <text evidence="2">The sequence shown here is derived from an EMBL/GenBank/DDBJ whole genome shotgun (WGS) entry which is preliminary data.</text>
</comment>
<dbReference type="SUPFAM" id="SSF49344">
    <property type="entry name" value="CBD9-like"/>
    <property type="match status" value="1"/>
</dbReference>
<dbReference type="GO" id="GO:0004553">
    <property type="term" value="F:hydrolase activity, hydrolyzing O-glycosyl compounds"/>
    <property type="evidence" value="ECO:0007669"/>
    <property type="project" value="InterPro"/>
</dbReference>